<name>A0A2S2C6H5_9NOCA</name>
<evidence type="ECO:0000313" key="2">
    <source>
        <dbReference type="Proteomes" id="UP000245711"/>
    </source>
</evidence>
<sequence length="202" mass="22640">MAPTNLDEHDGVPAILREQLTSLLTRHTLDDVVLVRVLIEHYNEIAATANRGDTRRARRDYQSLSERVPLPDSHEIKVILDSFALPVSALIYWRDGRNRLAREELVGSLEACADLVASYGHTFVTCRQLHLANNYVRVLVSEGKTGEAASLTTALRLVISGDTARWPFVGAETLVLPLVGDWRDAIEMQLLKLEHQLQMTPH</sequence>
<proteinExistence type="predicted"/>
<dbReference type="OrthoDB" id="9867002at2"/>
<dbReference type="Proteomes" id="UP000245711">
    <property type="component" value="Plasmid pRB98"/>
</dbReference>
<organism evidence="1 2">
    <name type="scientific">Rhodococcus oxybenzonivorans</name>
    <dbReference type="NCBI Taxonomy" id="1990687"/>
    <lineage>
        <taxon>Bacteria</taxon>
        <taxon>Bacillati</taxon>
        <taxon>Actinomycetota</taxon>
        <taxon>Actinomycetes</taxon>
        <taxon>Mycobacteriales</taxon>
        <taxon>Nocardiaceae</taxon>
        <taxon>Rhodococcus</taxon>
    </lineage>
</organism>
<reference evidence="1 2" key="1">
    <citation type="submission" date="2017-05" db="EMBL/GenBank/DDBJ databases">
        <title>Isolation of Rhodococcus sp. S2-17 biodegrading of BP-3.</title>
        <authorList>
            <person name="Lee Y."/>
            <person name="Kim K.H."/>
            <person name="Chun B.H."/>
            <person name="Jung H.S."/>
            <person name="Jeon C.O."/>
        </authorList>
    </citation>
    <scope>NUCLEOTIDE SEQUENCE [LARGE SCALE GENOMIC DNA]</scope>
    <source>
        <strain evidence="1 2">S2-17</strain>
        <plasmid evidence="2">prb98</plasmid>
    </source>
</reference>
<dbReference type="RefSeq" id="WP_109335896.1">
    <property type="nucleotide sequence ID" value="NZ_CP021355.1"/>
</dbReference>
<evidence type="ECO:0000313" key="1">
    <source>
        <dbReference type="EMBL" id="AWK76442.1"/>
    </source>
</evidence>
<dbReference type="EMBL" id="CP021355">
    <property type="protein sequence ID" value="AWK76442.1"/>
    <property type="molecule type" value="Genomic_DNA"/>
</dbReference>
<dbReference type="KEGG" id="roz:CBI38_34120"/>
<dbReference type="AlphaFoldDB" id="A0A2S2C6H5"/>
<protein>
    <submittedName>
        <fullName evidence="1">Uncharacterized protein</fullName>
    </submittedName>
</protein>
<keyword evidence="2" id="KW-1185">Reference proteome</keyword>
<geneLocation type="plasmid" evidence="2">
    <name>prb98</name>
</geneLocation>
<gene>
    <name evidence="1" type="ORF">CBI38_34120</name>
</gene>
<accession>A0A2S2C6H5</accession>
<keyword evidence="1" id="KW-0614">Plasmid</keyword>